<accession>A0A1R3GS80</accession>
<proteinExistence type="predicted"/>
<gene>
    <name evidence="2" type="ORF">CCACVL1_23819</name>
</gene>
<organism evidence="2 3">
    <name type="scientific">Corchorus capsularis</name>
    <name type="common">Jute</name>
    <dbReference type="NCBI Taxonomy" id="210143"/>
    <lineage>
        <taxon>Eukaryota</taxon>
        <taxon>Viridiplantae</taxon>
        <taxon>Streptophyta</taxon>
        <taxon>Embryophyta</taxon>
        <taxon>Tracheophyta</taxon>
        <taxon>Spermatophyta</taxon>
        <taxon>Magnoliopsida</taxon>
        <taxon>eudicotyledons</taxon>
        <taxon>Gunneridae</taxon>
        <taxon>Pentapetalae</taxon>
        <taxon>rosids</taxon>
        <taxon>malvids</taxon>
        <taxon>Malvales</taxon>
        <taxon>Malvaceae</taxon>
        <taxon>Grewioideae</taxon>
        <taxon>Apeibeae</taxon>
        <taxon>Corchorus</taxon>
    </lineage>
</organism>
<dbReference type="AlphaFoldDB" id="A0A1R3GS80"/>
<reference evidence="2 3" key="1">
    <citation type="submission" date="2013-09" db="EMBL/GenBank/DDBJ databases">
        <title>Corchorus capsularis genome sequencing.</title>
        <authorList>
            <person name="Alam M."/>
            <person name="Haque M.S."/>
            <person name="Islam M.S."/>
            <person name="Emdad E.M."/>
            <person name="Islam M.M."/>
            <person name="Ahmed B."/>
            <person name="Halim A."/>
            <person name="Hossen Q.M.M."/>
            <person name="Hossain M.Z."/>
            <person name="Ahmed R."/>
            <person name="Khan M.M."/>
            <person name="Islam R."/>
            <person name="Rashid M.M."/>
            <person name="Khan S.A."/>
            <person name="Rahman M.S."/>
            <person name="Alam M."/>
        </authorList>
    </citation>
    <scope>NUCLEOTIDE SEQUENCE [LARGE SCALE GENOMIC DNA]</scope>
    <source>
        <strain evidence="3">cv. CVL-1</strain>
        <tissue evidence="2">Whole seedling</tissue>
    </source>
</reference>
<name>A0A1R3GS80_COCAP</name>
<feature type="compositionally biased region" description="Basic and acidic residues" evidence="1">
    <location>
        <begin position="8"/>
        <end position="29"/>
    </location>
</feature>
<evidence type="ECO:0000313" key="3">
    <source>
        <dbReference type="Proteomes" id="UP000188268"/>
    </source>
</evidence>
<sequence>MPPGKPMQRIDLESRADLQGKQIEKSRTISCSQKKDYGYGVVPSL</sequence>
<comment type="caution">
    <text evidence="2">The sequence shown here is derived from an EMBL/GenBank/DDBJ whole genome shotgun (WGS) entry which is preliminary data.</text>
</comment>
<dbReference type="Gramene" id="OMO60906">
    <property type="protein sequence ID" value="OMO60906"/>
    <property type="gene ID" value="CCACVL1_23819"/>
</dbReference>
<dbReference type="Proteomes" id="UP000188268">
    <property type="component" value="Unassembled WGS sequence"/>
</dbReference>
<evidence type="ECO:0000313" key="2">
    <source>
        <dbReference type="EMBL" id="OMO60906.1"/>
    </source>
</evidence>
<evidence type="ECO:0000256" key="1">
    <source>
        <dbReference type="SAM" id="MobiDB-lite"/>
    </source>
</evidence>
<protein>
    <submittedName>
        <fullName evidence="2">Uncharacterized protein</fullName>
    </submittedName>
</protein>
<feature type="region of interest" description="Disordered" evidence="1">
    <location>
        <begin position="1"/>
        <end position="29"/>
    </location>
</feature>
<keyword evidence="3" id="KW-1185">Reference proteome</keyword>
<dbReference type="EMBL" id="AWWV01013626">
    <property type="protein sequence ID" value="OMO60906.1"/>
    <property type="molecule type" value="Genomic_DNA"/>
</dbReference>